<dbReference type="EMBL" id="PRDG01000003">
    <property type="protein sequence ID" value="MBP2623317.1"/>
    <property type="molecule type" value="Genomic_DNA"/>
</dbReference>
<comment type="caution">
    <text evidence="2">The sequence shown here is derived from an EMBL/GenBank/DDBJ whole genome shotgun (WGS) entry which is preliminary data.</text>
</comment>
<gene>
    <name evidence="2" type="ORF">C4K46_05120</name>
</gene>
<keyword evidence="1" id="KW-1133">Transmembrane helix</keyword>
<dbReference type="RefSeq" id="WP_209627821.1">
    <property type="nucleotide sequence ID" value="NZ_PRDG01000003.1"/>
</dbReference>
<proteinExistence type="predicted"/>
<keyword evidence="3" id="KW-1185">Reference proteome</keyword>
<evidence type="ECO:0000313" key="2">
    <source>
        <dbReference type="EMBL" id="MBP2623317.1"/>
    </source>
</evidence>
<protein>
    <submittedName>
        <fullName evidence="2">Uncharacterized protein</fullName>
    </submittedName>
</protein>
<keyword evidence="1" id="KW-0812">Transmembrane</keyword>
<reference evidence="2 3" key="1">
    <citation type="submission" date="2018-02" db="EMBL/GenBank/DDBJ databases">
        <title>Draft genome sequence of Streptococcus oricebi CCUG 70868T type strain.</title>
        <authorList>
            <person name="Mendez V."/>
            <person name="Salva-Serra F."/>
            <person name="Jaen-Luchoro D."/>
            <person name="Gonzales-Siles L."/>
            <person name="Karlsson R."/>
            <person name="Engstrom-Jakobsson H."/>
            <person name="Busquets A."/>
            <person name="Gomila M."/>
            <person name="Pineiro-Iglesias B."/>
            <person name="Bennasar-Figueras A."/>
            <person name="Seeger M."/>
            <person name="Moore E."/>
        </authorList>
    </citation>
    <scope>NUCLEOTIDE SEQUENCE [LARGE SCALE GENOMIC DNA]</scope>
    <source>
        <strain evidence="2 3">CCUG 70868</strain>
    </source>
</reference>
<dbReference type="Proteomes" id="UP001519296">
    <property type="component" value="Unassembled WGS sequence"/>
</dbReference>
<feature type="transmembrane region" description="Helical" evidence="1">
    <location>
        <begin position="7"/>
        <end position="27"/>
    </location>
</feature>
<evidence type="ECO:0000313" key="3">
    <source>
        <dbReference type="Proteomes" id="UP001519296"/>
    </source>
</evidence>
<accession>A0ABS5B3C2</accession>
<keyword evidence="1" id="KW-0472">Membrane</keyword>
<organism evidence="2 3">
    <name type="scientific">Streptococcus oricebi</name>
    <dbReference type="NCBI Taxonomy" id="1547447"/>
    <lineage>
        <taxon>Bacteria</taxon>
        <taxon>Bacillati</taxon>
        <taxon>Bacillota</taxon>
        <taxon>Bacilli</taxon>
        <taxon>Lactobacillales</taxon>
        <taxon>Streptococcaceae</taxon>
        <taxon>Streptococcus</taxon>
    </lineage>
</organism>
<sequence>MVSNKRKIGVTVSLAFIIIIASIFWYFSSRIYWKYDDQWILGKTKEQVETRYGKFDYQIHAKSVAYLIDDGNKTLFTVDEKVAEYYFMIFNDQGKCIKIHVGGKPGG</sequence>
<evidence type="ECO:0000256" key="1">
    <source>
        <dbReference type="SAM" id="Phobius"/>
    </source>
</evidence>
<name>A0ABS5B3C2_9STRE</name>